<dbReference type="PANTHER" id="PTHR12428:SF65">
    <property type="entry name" value="CYTOCHROME C OXIDASE ASSEMBLY PROTEIN COX18, MITOCHONDRIAL"/>
    <property type="match status" value="1"/>
</dbReference>
<organism evidence="12 13">
    <name type="scientific">Candidatus Staskawiczbacteria bacterium RIFOXYB1_FULL_37_44</name>
    <dbReference type="NCBI Taxonomy" id="1802223"/>
    <lineage>
        <taxon>Bacteria</taxon>
        <taxon>Candidatus Staskawicziibacteriota</taxon>
    </lineage>
</organism>
<keyword evidence="5" id="KW-0653">Protein transport</keyword>
<evidence type="ECO:0000256" key="1">
    <source>
        <dbReference type="ARBA" id="ARBA00004651"/>
    </source>
</evidence>
<keyword evidence="4 9" id="KW-0812">Transmembrane</keyword>
<comment type="subcellular location">
    <subcellularLocation>
        <location evidence="1">Cell membrane</location>
        <topology evidence="1">Multi-pass membrane protein</topology>
    </subcellularLocation>
    <subcellularLocation>
        <location evidence="9">Membrane</location>
        <topology evidence="9">Multi-pass membrane protein</topology>
    </subcellularLocation>
</comment>
<evidence type="ECO:0000259" key="11">
    <source>
        <dbReference type="Pfam" id="PF02096"/>
    </source>
</evidence>
<dbReference type="GO" id="GO:0005886">
    <property type="term" value="C:plasma membrane"/>
    <property type="evidence" value="ECO:0007669"/>
    <property type="project" value="UniProtKB-SubCell"/>
</dbReference>
<evidence type="ECO:0000313" key="13">
    <source>
        <dbReference type="Proteomes" id="UP000178650"/>
    </source>
</evidence>
<keyword evidence="8" id="KW-0143">Chaperone</keyword>
<evidence type="ECO:0000313" key="12">
    <source>
        <dbReference type="EMBL" id="OGZ78424.1"/>
    </source>
</evidence>
<evidence type="ECO:0000256" key="5">
    <source>
        <dbReference type="ARBA" id="ARBA00022927"/>
    </source>
</evidence>
<evidence type="ECO:0000256" key="4">
    <source>
        <dbReference type="ARBA" id="ARBA00022692"/>
    </source>
</evidence>
<evidence type="ECO:0000256" key="7">
    <source>
        <dbReference type="ARBA" id="ARBA00023136"/>
    </source>
</evidence>
<dbReference type="EMBL" id="MHPJ01000021">
    <property type="protein sequence ID" value="OGZ78424.1"/>
    <property type="molecule type" value="Genomic_DNA"/>
</dbReference>
<comment type="similarity">
    <text evidence="9">Belongs to the OXA1/ALB3/YidC family.</text>
</comment>
<dbReference type="InterPro" id="IPR001708">
    <property type="entry name" value="YidC/ALB3/OXA1/COX18"/>
</dbReference>
<feature type="transmembrane region" description="Helical" evidence="10">
    <location>
        <begin position="99"/>
        <end position="119"/>
    </location>
</feature>
<dbReference type="Pfam" id="PF02096">
    <property type="entry name" value="60KD_IMP"/>
    <property type="match status" value="1"/>
</dbReference>
<dbReference type="InterPro" id="IPR028055">
    <property type="entry name" value="YidC/Oxa/ALB_C"/>
</dbReference>
<evidence type="ECO:0000256" key="8">
    <source>
        <dbReference type="ARBA" id="ARBA00023186"/>
    </source>
</evidence>
<evidence type="ECO:0000256" key="6">
    <source>
        <dbReference type="ARBA" id="ARBA00022989"/>
    </source>
</evidence>
<dbReference type="GO" id="GO:0032977">
    <property type="term" value="F:membrane insertase activity"/>
    <property type="evidence" value="ECO:0007669"/>
    <property type="project" value="InterPro"/>
</dbReference>
<dbReference type="CDD" id="cd20070">
    <property type="entry name" value="5TM_YidC_Alb3"/>
    <property type="match status" value="1"/>
</dbReference>
<protein>
    <recommendedName>
        <fullName evidence="11">Membrane insertase YidC/Oxa/ALB C-terminal domain-containing protein</fullName>
    </recommendedName>
</protein>
<dbReference type="Proteomes" id="UP000178650">
    <property type="component" value="Unassembled WGS sequence"/>
</dbReference>
<evidence type="ECO:0000256" key="10">
    <source>
        <dbReference type="SAM" id="Phobius"/>
    </source>
</evidence>
<dbReference type="InterPro" id="IPR047196">
    <property type="entry name" value="YidC_ALB_C"/>
</dbReference>
<keyword evidence="2" id="KW-0813">Transport</keyword>
<feature type="transmembrane region" description="Helical" evidence="10">
    <location>
        <begin position="195"/>
        <end position="211"/>
    </location>
</feature>
<dbReference type="GO" id="GO:0051205">
    <property type="term" value="P:protein insertion into membrane"/>
    <property type="evidence" value="ECO:0007669"/>
    <property type="project" value="TreeGrafter"/>
</dbReference>
<dbReference type="PANTHER" id="PTHR12428">
    <property type="entry name" value="OXA1"/>
    <property type="match status" value="1"/>
</dbReference>
<accession>A0A1G2IU41</accession>
<name>A0A1G2IU41_9BACT</name>
<evidence type="ECO:0000256" key="3">
    <source>
        <dbReference type="ARBA" id="ARBA00022475"/>
    </source>
</evidence>
<keyword evidence="6 10" id="KW-1133">Transmembrane helix</keyword>
<feature type="transmembrane region" description="Helical" evidence="10">
    <location>
        <begin position="33"/>
        <end position="56"/>
    </location>
</feature>
<comment type="caution">
    <text evidence="12">The sequence shown here is derived from an EMBL/GenBank/DDBJ whole genome shotgun (WGS) entry which is preliminary data.</text>
</comment>
<evidence type="ECO:0000256" key="2">
    <source>
        <dbReference type="ARBA" id="ARBA00022448"/>
    </source>
</evidence>
<dbReference type="NCBIfam" id="TIGR03592">
    <property type="entry name" value="yidC_oxa1_cterm"/>
    <property type="match status" value="1"/>
</dbReference>
<dbReference type="STRING" id="1802223.A2358_02630"/>
<feature type="domain" description="Membrane insertase YidC/Oxa/ALB C-terminal" evidence="11">
    <location>
        <begin position="33"/>
        <end position="234"/>
    </location>
</feature>
<keyword evidence="3" id="KW-1003">Cell membrane</keyword>
<proteinExistence type="inferred from homology"/>
<dbReference type="GO" id="GO:0015031">
    <property type="term" value="P:protein transport"/>
    <property type="evidence" value="ECO:0007669"/>
    <property type="project" value="UniProtKB-KW"/>
</dbReference>
<evidence type="ECO:0000256" key="9">
    <source>
        <dbReference type="RuleBase" id="RU003945"/>
    </source>
</evidence>
<sequence length="244" mass="27879">MFDSLIHFFYIILYQPLFNLLVLLYNYVPGHDFGIAIIFLTVIIRVILFPVSVKAVNSQRGLQKLQPKIQEAQKKYKDDKEKQAKEILELYKTEKINPFSGLLLAIIQLPILIALYQVFWNGLNPKELVSLYSFVVNPGPINSFFLNVIDLSKPNLIFAVLAGLTQYFQTKMLMPSAPDGKTSSTPDFSKVMQKQMVYFLPVFTVIILIGLPSALGLYWTASGIFSIVQQYFIFKKNKPEIINQ</sequence>
<dbReference type="AlphaFoldDB" id="A0A1G2IU41"/>
<feature type="transmembrane region" description="Helical" evidence="10">
    <location>
        <begin position="7"/>
        <end position="27"/>
    </location>
</feature>
<gene>
    <name evidence="12" type="ORF">A2358_02630</name>
</gene>
<reference evidence="12 13" key="1">
    <citation type="journal article" date="2016" name="Nat. Commun.">
        <title>Thousands of microbial genomes shed light on interconnected biogeochemical processes in an aquifer system.</title>
        <authorList>
            <person name="Anantharaman K."/>
            <person name="Brown C.T."/>
            <person name="Hug L.A."/>
            <person name="Sharon I."/>
            <person name="Castelle C.J."/>
            <person name="Probst A.J."/>
            <person name="Thomas B.C."/>
            <person name="Singh A."/>
            <person name="Wilkins M.J."/>
            <person name="Karaoz U."/>
            <person name="Brodie E.L."/>
            <person name="Williams K.H."/>
            <person name="Hubbard S.S."/>
            <person name="Banfield J.F."/>
        </authorList>
    </citation>
    <scope>NUCLEOTIDE SEQUENCE [LARGE SCALE GENOMIC DNA]</scope>
</reference>
<keyword evidence="7 10" id="KW-0472">Membrane</keyword>